<gene>
    <name evidence="1" type="ORF">CC86DRAFT_303978</name>
</gene>
<evidence type="ECO:0000313" key="1">
    <source>
        <dbReference type="EMBL" id="KAF2820917.1"/>
    </source>
</evidence>
<dbReference type="OrthoDB" id="3943081at2759"/>
<sequence>MDRDVGYRQTDANLGSSTKEVLTSASIKVEVRSLDTPVQLGGAEQAGALIVTVARVLRIYASLPKTLANKLVCTAARLLNIMPTRSIN</sequence>
<dbReference type="EMBL" id="MU006239">
    <property type="protein sequence ID" value="KAF2820917.1"/>
    <property type="molecule type" value="Genomic_DNA"/>
</dbReference>
<dbReference type="Proteomes" id="UP000799424">
    <property type="component" value="Unassembled WGS sequence"/>
</dbReference>
<protein>
    <submittedName>
        <fullName evidence="1">Uncharacterized protein</fullName>
    </submittedName>
</protein>
<keyword evidence="2" id="KW-1185">Reference proteome</keyword>
<accession>A0A6A6ZL13</accession>
<name>A0A6A6ZL13_9PLEO</name>
<dbReference type="AlphaFoldDB" id="A0A6A6ZL13"/>
<evidence type="ECO:0000313" key="2">
    <source>
        <dbReference type="Proteomes" id="UP000799424"/>
    </source>
</evidence>
<organism evidence="1 2">
    <name type="scientific">Ophiobolus disseminans</name>
    <dbReference type="NCBI Taxonomy" id="1469910"/>
    <lineage>
        <taxon>Eukaryota</taxon>
        <taxon>Fungi</taxon>
        <taxon>Dikarya</taxon>
        <taxon>Ascomycota</taxon>
        <taxon>Pezizomycotina</taxon>
        <taxon>Dothideomycetes</taxon>
        <taxon>Pleosporomycetidae</taxon>
        <taxon>Pleosporales</taxon>
        <taxon>Pleosporineae</taxon>
        <taxon>Phaeosphaeriaceae</taxon>
        <taxon>Ophiobolus</taxon>
    </lineage>
</organism>
<reference evidence="1" key="1">
    <citation type="journal article" date="2020" name="Stud. Mycol.">
        <title>101 Dothideomycetes genomes: a test case for predicting lifestyles and emergence of pathogens.</title>
        <authorList>
            <person name="Haridas S."/>
            <person name="Albert R."/>
            <person name="Binder M."/>
            <person name="Bloem J."/>
            <person name="Labutti K."/>
            <person name="Salamov A."/>
            <person name="Andreopoulos B."/>
            <person name="Baker S."/>
            <person name="Barry K."/>
            <person name="Bills G."/>
            <person name="Bluhm B."/>
            <person name="Cannon C."/>
            <person name="Castanera R."/>
            <person name="Culley D."/>
            <person name="Daum C."/>
            <person name="Ezra D."/>
            <person name="Gonzalez J."/>
            <person name="Henrissat B."/>
            <person name="Kuo A."/>
            <person name="Liang C."/>
            <person name="Lipzen A."/>
            <person name="Lutzoni F."/>
            <person name="Magnuson J."/>
            <person name="Mondo S."/>
            <person name="Nolan M."/>
            <person name="Ohm R."/>
            <person name="Pangilinan J."/>
            <person name="Park H.-J."/>
            <person name="Ramirez L."/>
            <person name="Alfaro M."/>
            <person name="Sun H."/>
            <person name="Tritt A."/>
            <person name="Yoshinaga Y."/>
            <person name="Zwiers L.-H."/>
            <person name="Turgeon B."/>
            <person name="Goodwin S."/>
            <person name="Spatafora J."/>
            <person name="Crous P."/>
            <person name="Grigoriev I."/>
        </authorList>
    </citation>
    <scope>NUCLEOTIDE SEQUENCE</scope>
    <source>
        <strain evidence="1">CBS 113818</strain>
    </source>
</reference>
<proteinExistence type="predicted"/>